<dbReference type="PANTHER" id="PTHR48081:SF31">
    <property type="entry name" value="STERYL ACETYL HYDROLASE MUG81-RELATED"/>
    <property type="match status" value="1"/>
</dbReference>
<evidence type="ECO:0000313" key="4">
    <source>
        <dbReference type="EMBL" id="KAH7109583.1"/>
    </source>
</evidence>
<evidence type="ECO:0000313" key="5">
    <source>
        <dbReference type="Proteomes" id="UP000717696"/>
    </source>
</evidence>
<feature type="transmembrane region" description="Helical" evidence="2">
    <location>
        <begin position="12"/>
        <end position="30"/>
    </location>
</feature>
<keyword evidence="2" id="KW-0472">Membrane</keyword>
<dbReference type="InterPro" id="IPR013094">
    <property type="entry name" value="AB_hydrolase_3"/>
</dbReference>
<name>A0A9P9CZ07_9HYPO</name>
<comment type="caution">
    <text evidence="4">The sequence shown here is derived from an EMBL/GenBank/DDBJ whole genome shotgun (WGS) entry which is preliminary data.</text>
</comment>
<sequence length="383" mass="42200">MASDTHSFFGKLGLAVRILLAVKDLVIILIRGLPLAIRRRIPLRFFFASSVGRTLLGSFSPNQIQYLTTPTLEVYETWVKKLRAKLIQQTPQGPLNLLNLDIENLGGTGASVMWIGDRKEASKIVLFFHGGGYIAPPLPGHFTWCWEAYVNASLGAKAHVAVTVLQYTLSPRAQYPDQLHQASSALNHLLQSGVNPRDLIFGGDSAGGNLTVQLLYHILHPHPNIPPVKLVQPVAGIFLVSPWLSNRTDTASFKENSNVDMLSSGLIQQASHHAVRRDDLAPKSNEAHPVFAMDGDLSWLEHVHDITNALYVTAGRQEVFRDAIVGFAEAVRRSCPSVSVDLEVSDHEAHDYILLENDAGIIGDATQRMRRWASGRLATYESL</sequence>
<dbReference type="SUPFAM" id="SSF53474">
    <property type="entry name" value="alpha/beta-Hydrolases"/>
    <property type="match status" value="1"/>
</dbReference>
<reference evidence="4" key="1">
    <citation type="journal article" date="2021" name="Nat. Commun.">
        <title>Genetic determinants of endophytism in the Arabidopsis root mycobiome.</title>
        <authorList>
            <person name="Mesny F."/>
            <person name="Miyauchi S."/>
            <person name="Thiergart T."/>
            <person name="Pickel B."/>
            <person name="Atanasova L."/>
            <person name="Karlsson M."/>
            <person name="Huettel B."/>
            <person name="Barry K.W."/>
            <person name="Haridas S."/>
            <person name="Chen C."/>
            <person name="Bauer D."/>
            <person name="Andreopoulos W."/>
            <person name="Pangilinan J."/>
            <person name="LaButti K."/>
            <person name="Riley R."/>
            <person name="Lipzen A."/>
            <person name="Clum A."/>
            <person name="Drula E."/>
            <person name="Henrissat B."/>
            <person name="Kohler A."/>
            <person name="Grigoriev I.V."/>
            <person name="Martin F.M."/>
            <person name="Hacquard S."/>
        </authorList>
    </citation>
    <scope>NUCLEOTIDE SEQUENCE</scope>
    <source>
        <strain evidence="4">MPI-CAGE-AT-0021</strain>
    </source>
</reference>
<gene>
    <name evidence="4" type="ORF">B0J13DRAFT_578860</name>
</gene>
<dbReference type="Proteomes" id="UP000717696">
    <property type="component" value="Unassembled WGS sequence"/>
</dbReference>
<evidence type="ECO:0000256" key="2">
    <source>
        <dbReference type="SAM" id="Phobius"/>
    </source>
</evidence>
<dbReference type="EMBL" id="JAGMUU010000070">
    <property type="protein sequence ID" value="KAH7109583.1"/>
    <property type="molecule type" value="Genomic_DNA"/>
</dbReference>
<protein>
    <submittedName>
        <fullName evidence="4">Alpha/beta hydrolase</fullName>
    </submittedName>
</protein>
<dbReference type="AlphaFoldDB" id="A0A9P9CZ07"/>
<keyword evidence="2" id="KW-0812">Transmembrane</keyword>
<dbReference type="Gene3D" id="3.40.50.1820">
    <property type="entry name" value="alpha/beta hydrolase"/>
    <property type="match status" value="1"/>
</dbReference>
<dbReference type="GO" id="GO:0016787">
    <property type="term" value="F:hydrolase activity"/>
    <property type="evidence" value="ECO:0007669"/>
    <property type="project" value="UniProtKB-KW"/>
</dbReference>
<dbReference type="InterPro" id="IPR029058">
    <property type="entry name" value="AB_hydrolase_fold"/>
</dbReference>
<keyword evidence="2" id="KW-1133">Transmembrane helix</keyword>
<accession>A0A9P9CZ07</accession>
<proteinExistence type="predicted"/>
<evidence type="ECO:0000259" key="3">
    <source>
        <dbReference type="Pfam" id="PF07859"/>
    </source>
</evidence>
<dbReference type="Pfam" id="PF07859">
    <property type="entry name" value="Abhydrolase_3"/>
    <property type="match status" value="1"/>
</dbReference>
<keyword evidence="5" id="KW-1185">Reference proteome</keyword>
<evidence type="ECO:0000256" key="1">
    <source>
        <dbReference type="ARBA" id="ARBA00022801"/>
    </source>
</evidence>
<dbReference type="PANTHER" id="PTHR48081">
    <property type="entry name" value="AB HYDROLASE SUPERFAMILY PROTEIN C4A8.06C"/>
    <property type="match status" value="1"/>
</dbReference>
<dbReference type="OrthoDB" id="2152029at2759"/>
<organism evidence="4 5">
    <name type="scientific">Dactylonectria estremocensis</name>
    <dbReference type="NCBI Taxonomy" id="1079267"/>
    <lineage>
        <taxon>Eukaryota</taxon>
        <taxon>Fungi</taxon>
        <taxon>Dikarya</taxon>
        <taxon>Ascomycota</taxon>
        <taxon>Pezizomycotina</taxon>
        <taxon>Sordariomycetes</taxon>
        <taxon>Hypocreomycetidae</taxon>
        <taxon>Hypocreales</taxon>
        <taxon>Nectriaceae</taxon>
        <taxon>Dactylonectria</taxon>
    </lineage>
</organism>
<dbReference type="InterPro" id="IPR050300">
    <property type="entry name" value="GDXG_lipolytic_enzyme"/>
</dbReference>
<feature type="domain" description="Alpha/beta hydrolase fold-3" evidence="3">
    <location>
        <begin position="125"/>
        <end position="353"/>
    </location>
</feature>
<keyword evidence="1 4" id="KW-0378">Hydrolase</keyword>